<evidence type="ECO:0000256" key="6">
    <source>
        <dbReference type="ARBA" id="ARBA00022825"/>
    </source>
</evidence>
<dbReference type="InterPro" id="IPR034187">
    <property type="entry name" value="Peptidases_S8_5"/>
</dbReference>
<keyword evidence="2" id="KW-0964">Secreted</keyword>
<evidence type="ECO:0000256" key="2">
    <source>
        <dbReference type="ARBA" id="ARBA00022512"/>
    </source>
</evidence>
<feature type="chain" id="PRO_5012756514" evidence="10">
    <location>
        <begin position="18"/>
        <end position="988"/>
    </location>
</feature>
<keyword evidence="15" id="KW-1185">Reference proteome</keyword>
<evidence type="ECO:0000256" key="4">
    <source>
        <dbReference type="ARBA" id="ARBA00022729"/>
    </source>
</evidence>
<dbReference type="Gene3D" id="3.50.30.30">
    <property type="match status" value="1"/>
</dbReference>
<dbReference type="PANTHER" id="PTHR43806:SF66">
    <property type="entry name" value="SERIN ENDOPEPTIDASE"/>
    <property type="match status" value="1"/>
</dbReference>
<dbReference type="InterPro" id="IPR046450">
    <property type="entry name" value="PA_dom_sf"/>
</dbReference>
<dbReference type="InterPro" id="IPR015500">
    <property type="entry name" value="Peptidase_S8_subtilisin-rel"/>
</dbReference>
<dbReference type="GO" id="GO:0016020">
    <property type="term" value="C:membrane"/>
    <property type="evidence" value="ECO:0007669"/>
    <property type="project" value="InterPro"/>
</dbReference>
<reference evidence="14 15" key="1">
    <citation type="submission" date="2016-07" db="EMBL/GenBank/DDBJ databases">
        <title>Pervasive Adenine N6-methylation of Active Genes in Fungi.</title>
        <authorList>
            <consortium name="DOE Joint Genome Institute"/>
            <person name="Mondo S.J."/>
            <person name="Dannebaum R.O."/>
            <person name="Kuo R.C."/>
            <person name="Labutti K."/>
            <person name="Haridas S."/>
            <person name="Kuo A."/>
            <person name="Salamov A."/>
            <person name="Ahrendt S.R."/>
            <person name="Lipzen A."/>
            <person name="Sullivan W."/>
            <person name="Andreopoulos W.B."/>
            <person name="Clum A."/>
            <person name="Lindquist E."/>
            <person name="Daum C."/>
            <person name="Ramamoorthy G.K."/>
            <person name="Gryganskyi A."/>
            <person name="Culley D."/>
            <person name="Magnuson J.K."/>
            <person name="James T.Y."/>
            <person name="O'Malley M.A."/>
            <person name="Stajich J.E."/>
            <person name="Spatafora J.W."/>
            <person name="Visel A."/>
            <person name="Grigoriev I.V."/>
        </authorList>
    </citation>
    <scope>NUCLEOTIDE SEQUENCE [LARGE SCALE GENOMIC DNA]</scope>
    <source>
        <strain evidence="14 15">68-887.2</strain>
    </source>
</reference>
<feature type="domain" description="C5a peptidase/Subtilisin-like protease SBT2-like Fn3-like" evidence="13">
    <location>
        <begin position="653"/>
        <end position="764"/>
    </location>
</feature>
<dbReference type="Pfam" id="PF02225">
    <property type="entry name" value="PA"/>
    <property type="match status" value="1"/>
</dbReference>
<gene>
    <name evidence="14" type="ORF">BCR39DRAFT_522862</name>
</gene>
<feature type="region of interest" description="Disordered" evidence="9">
    <location>
        <begin position="127"/>
        <end position="188"/>
    </location>
</feature>
<feature type="active site" description="Charge relay system" evidence="7 8">
    <location>
        <position position="269"/>
    </location>
</feature>
<dbReference type="AlphaFoldDB" id="A0A1Y2BCL3"/>
<evidence type="ECO:0000256" key="3">
    <source>
        <dbReference type="ARBA" id="ARBA00022670"/>
    </source>
</evidence>
<dbReference type="InterPro" id="IPR003137">
    <property type="entry name" value="PA_domain"/>
</dbReference>
<keyword evidence="5 8" id="KW-0378">Hydrolase</keyword>
<dbReference type="InParanoid" id="A0A1Y2BCL3"/>
<feature type="compositionally biased region" description="Polar residues" evidence="9">
    <location>
        <begin position="176"/>
        <end position="188"/>
    </location>
</feature>
<feature type="signal peptide" evidence="10">
    <location>
        <begin position="1"/>
        <end position="17"/>
    </location>
</feature>
<feature type="active site" description="Charge relay system" evidence="7 8">
    <location>
        <position position="219"/>
    </location>
</feature>
<dbReference type="SUPFAM" id="SSF52743">
    <property type="entry name" value="Subtilisin-like"/>
    <property type="match status" value="1"/>
</dbReference>
<feature type="active site" description="Charge relay system" evidence="7 8">
    <location>
        <position position="576"/>
    </location>
</feature>
<accession>A0A1Y2BCL3</accession>
<dbReference type="InterPro" id="IPR036852">
    <property type="entry name" value="Peptidase_S8/S53_dom_sf"/>
</dbReference>
<dbReference type="GO" id="GO:0004252">
    <property type="term" value="F:serine-type endopeptidase activity"/>
    <property type="evidence" value="ECO:0007669"/>
    <property type="project" value="UniProtKB-UniRule"/>
</dbReference>
<proteinExistence type="inferred from homology"/>
<feature type="domain" description="PA" evidence="12">
    <location>
        <begin position="427"/>
        <end position="502"/>
    </location>
</feature>
<evidence type="ECO:0000259" key="13">
    <source>
        <dbReference type="Pfam" id="PF06280"/>
    </source>
</evidence>
<keyword evidence="3 8" id="KW-0645">Protease</keyword>
<dbReference type="Pfam" id="PF06280">
    <property type="entry name" value="fn3_5"/>
    <property type="match status" value="1"/>
</dbReference>
<dbReference type="PROSITE" id="PS51892">
    <property type="entry name" value="SUBTILASE"/>
    <property type="match status" value="1"/>
</dbReference>
<evidence type="ECO:0000256" key="1">
    <source>
        <dbReference type="ARBA" id="ARBA00011073"/>
    </source>
</evidence>
<evidence type="ECO:0000259" key="11">
    <source>
        <dbReference type="Pfam" id="PF00082"/>
    </source>
</evidence>
<dbReference type="InterPro" id="IPR010435">
    <property type="entry name" value="C5a/SBT2-like_Fn3"/>
</dbReference>
<dbReference type="Pfam" id="PF00082">
    <property type="entry name" value="Peptidase_S8"/>
    <property type="match status" value="1"/>
</dbReference>
<dbReference type="GO" id="GO:0006508">
    <property type="term" value="P:proteolysis"/>
    <property type="evidence" value="ECO:0007669"/>
    <property type="project" value="UniProtKB-KW"/>
</dbReference>
<feature type="compositionally biased region" description="Polar residues" evidence="9">
    <location>
        <begin position="127"/>
        <end position="142"/>
    </location>
</feature>
<evidence type="ECO:0000256" key="8">
    <source>
        <dbReference type="PROSITE-ProRule" id="PRU01240"/>
    </source>
</evidence>
<keyword evidence="6 8" id="KW-0720">Serine protease</keyword>
<evidence type="ECO:0000313" key="14">
    <source>
        <dbReference type="EMBL" id="ORY32563.1"/>
    </source>
</evidence>
<dbReference type="OrthoDB" id="206201at2759"/>
<dbReference type="PRINTS" id="PR00723">
    <property type="entry name" value="SUBTILISIN"/>
</dbReference>
<comment type="caution">
    <text evidence="14">The sequence shown here is derived from an EMBL/GenBank/DDBJ whole genome shotgun (WGS) entry which is preliminary data.</text>
</comment>
<dbReference type="STRING" id="71784.A0A1Y2BCL3"/>
<keyword evidence="2" id="KW-0134">Cell wall</keyword>
<keyword evidence="4 10" id="KW-0732">Signal</keyword>
<dbReference type="EMBL" id="MCFC01000009">
    <property type="protein sequence ID" value="ORY32563.1"/>
    <property type="molecule type" value="Genomic_DNA"/>
</dbReference>
<evidence type="ECO:0000313" key="15">
    <source>
        <dbReference type="Proteomes" id="UP000193986"/>
    </source>
</evidence>
<organism evidence="14 15">
    <name type="scientific">Naematelia encephala</name>
    <dbReference type="NCBI Taxonomy" id="71784"/>
    <lineage>
        <taxon>Eukaryota</taxon>
        <taxon>Fungi</taxon>
        <taxon>Dikarya</taxon>
        <taxon>Basidiomycota</taxon>
        <taxon>Agaricomycotina</taxon>
        <taxon>Tremellomycetes</taxon>
        <taxon>Tremellales</taxon>
        <taxon>Naemateliaceae</taxon>
        <taxon>Naematelia</taxon>
    </lineage>
</organism>
<evidence type="ECO:0000259" key="12">
    <source>
        <dbReference type="Pfam" id="PF02225"/>
    </source>
</evidence>
<protein>
    <submittedName>
        <fullName evidence="14">Putative peptidase</fullName>
    </submittedName>
</protein>
<evidence type="ECO:0000256" key="7">
    <source>
        <dbReference type="PIRSR" id="PIRSR615500-1"/>
    </source>
</evidence>
<dbReference type="CDD" id="cd07489">
    <property type="entry name" value="Peptidases_S8_5"/>
    <property type="match status" value="1"/>
</dbReference>
<dbReference type="PANTHER" id="PTHR43806">
    <property type="entry name" value="PEPTIDASE S8"/>
    <property type="match status" value="1"/>
</dbReference>
<sequence>MLFRFLSLVFSVVLVSASNFTLSDVKRVTSGSSVPIPGRYIVEFDTSAHLTSSGFKRDSSPHEHIYRQLEERGVSYNVHYTYSSSLFTGVSLSLASNADLASLASLSGIINILPVRLITLPVQSSSLNDSQWSTKSPSTSGKQWKPSTTASSSSKPSTTTTCTGKGKKQTCTTSTIGSKPSSTASTYPTTGFSNLGQIQADKVQASGNKGKGIKVAIVDGGVDYTRTPLGGCFGTGCKIAGGYDFVGDDYDGTNTPVPDSDPFDNCYQHGSILAGIIGANDNEYNVTGVAPEASIYVYRVFGCNGATTDDLVIQGMQRAYDDGVDIINLSFQETSGWTEGVLSVFAARLVNNGVIVVSAAANQGQIGGFYAQSPASGFGVISAGAVDNSIYPAQNATVSTGYGPIIYYNYMAFTTGTLPIYAFTTDPTVAADGCTISDDSPDLTGKLVIVRRGGCAIATKAENAYDLGASAIFVVNYEDTVPLYQNFPLIDFALISYEDGNYLLNQIATNQNTTVSFTFSPAPQPNVWTGNTTSYFSEIGPTNDLYFATSILAPGSNIIGVVPTTYANWSITDGTSWSAAFASGAAALYLAGKGGAQNTPKVVREAFEATARPLPFSISDASLATVAAQGAGRLGIYDAINIPITVSPTELALNDTAFLNALQFVTVTNHAGNTVKYSVSNVPAGTALAFQTGLNQSNDGPLPQQSAPASIWIGQSSFTLRPGQTTIVPLKFTPPSGLDASTFPIYSGYVQISGGGQSVKVPYMGVAAKMRDMPIIDPTDWYFGFDSPALIDPDFDVQSGPQSFNFTGDSYPTVLFRLVGGTPLLLIDLVSVNATLGFTPNYQSTRRSFSDDSLSLHRRTPGVELSPRRIKAGSESSAGFSGWLYLWCQVTHGKGQGCTGTPSKNTFGKVPILGNLYEEDYTPRSTDNADGEGGDYSTFSLETPVFSNGTAIPNGTYRFLIRALKITGDMTKESDYEAWLSQPITVAQ</sequence>
<evidence type="ECO:0000256" key="9">
    <source>
        <dbReference type="SAM" id="MobiDB-lite"/>
    </source>
</evidence>
<dbReference type="GO" id="GO:0005615">
    <property type="term" value="C:extracellular space"/>
    <property type="evidence" value="ECO:0007669"/>
    <property type="project" value="TreeGrafter"/>
</dbReference>
<dbReference type="SUPFAM" id="SSF52025">
    <property type="entry name" value="PA domain"/>
    <property type="match status" value="1"/>
</dbReference>
<dbReference type="Proteomes" id="UP000193986">
    <property type="component" value="Unassembled WGS sequence"/>
</dbReference>
<comment type="similarity">
    <text evidence="1 8">Belongs to the peptidase S8 family.</text>
</comment>
<dbReference type="Gene3D" id="3.40.50.200">
    <property type="entry name" value="Peptidase S8/S53 domain"/>
    <property type="match status" value="1"/>
</dbReference>
<evidence type="ECO:0000256" key="5">
    <source>
        <dbReference type="ARBA" id="ARBA00022801"/>
    </source>
</evidence>
<name>A0A1Y2BCL3_9TREE</name>
<evidence type="ECO:0000256" key="10">
    <source>
        <dbReference type="SAM" id="SignalP"/>
    </source>
</evidence>
<feature type="domain" description="Peptidase S8/S53" evidence="11">
    <location>
        <begin position="210"/>
        <end position="614"/>
    </location>
</feature>
<dbReference type="InterPro" id="IPR050131">
    <property type="entry name" value="Peptidase_S8_subtilisin-like"/>
</dbReference>
<dbReference type="InterPro" id="IPR000209">
    <property type="entry name" value="Peptidase_S8/S53_dom"/>
</dbReference>
<feature type="compositionally biased region" description="Low complexity" evidence="9">
    <location>
        <begin position="145"/>
        <end position="175"/>
    </location>
</feature>